<keyword evidence="4" id="KW-0347">Helicase</keyword>
<feature type="domain" description="AAA+ ATPase" evidence="8">
    <location>
        <begin position="381"/>
        <end position="801"/>
    </location>
</feature>
<keyword evidence="2" id="KW-0547">Nucleotide-binding</keyword>
<evidence type="ECO:0000256" key="7">
    <source>
        <dbReference type="SAM" id="MobiDB-lite"/>
    </source>
</evidence>
<dbReference type="InterPro" id="IPR011335">
    <property type="entry name" value="Restrct_endonuc-II-like"/>
</dbReference>
<accession>A0A2T0M2A8</accession>
<evidence type="ECO:0000256" key="6">
    <source>
        <dbReference type="SAM" id="Coils"/>
    </source>
</evidence>
<dbReference type="Proteomes" id="UP000238362">
    <property type="component" value="Unassembled WGS sequence"/>
</dbReference>
<feature type="coiled-coil region" evidence="6">
    <location>
        <begin position="475"/>
        <end position="502"/>
    </location>
</feature>
<evidence type="ECO:0000256" key="4">
    <source>
        <dbReference type="ARBA" id="ARBA00022806"/>
    </source>
</evidence>
<evidence type="ECO:0000313" key="9">
    <source>
        <dbReference type="EMBL" id="PRX50856.1"/>
    </source>
</evidence>
<keyword evidence="5" id="KW-0067">ATP-binding</keyword>
<keyword evidence="10" id="KW-1185">Reference proteome</keyword>
<sequence length="1725" mass="191505">MNNPVVERARGLFEFLLGAQQLKARALRTADVDGYQRDGLVRWLAEIPEHPAVTLTLGTDAPAPDDPLLVVDRVERADPPEPGAELERWLTDPGDDPRRAPELRATITAVEDGPVGEGPVTRELSLADHAHVRAAYETWIRGWRQWAERELRDRPARELYNQLFTAFLKIKDSPEELEFVAGTALLSWLPAHHVAVRRHLFTSPLTIDFDDGTARLSVYPAESPEPFRTELDMLDPGLLKASDNINEIRTEVRELQVHPLERDVLGGLARRLVHALDADGVYRDEDEAPDPGTGARAAFAPALILRKRAQRGLVEIFQTIVQQLLHADTVPDGVIPLVDADYVPRVDAPSGDGALVTVDDEPFLPMPVNDRQRRIIERVDTHAQVLVQGPPGTGKTHTAAALISHLLAQGKRVLVTAQTDRALREVRDKLPEQIKPLSVGVVGTSRQDMADLKVAVQTIATAAHEYDARENAGIIQDCLGEIDRLRRERAEVYRELVAVREREVTKYQHAGYRGTLAAIATRLQAEAGEYGWLPELVAVDADEAPPLETREIVEWRRHLLDGALAADEPEARQRLLELDALPGPETFADLVGAEARAAADGTRFQRLKDHSAFDTVLRLDEAQRHDLQRRLHGLADEADTLAGRREQWMNDALADVRSGRAAGWQARGEQVGTLIEQGAEQVDRLGPLTEVELPEGDGPRLATLAREVRAYLDGGGKIKTMADGSPKLGRLAPKVLRQAQPLFDDVRVNGLPPVRGEQLDAVVTWVEATRVLAALDRAWPENVRIPAEDTLQERLQWHRTELEQLLRVLKLAADLAAEEQRLAQLELPAPDWNDLHAVRTYATLVDAAAAEEAWTAATEPLAELAKLLAEHARWADAAPCGERLRAAVEARDRDAYAAAHARLARLRRVRELAARRDGFGQRLAAAAPGLFQAIAASPGDERWTARLGRFGQAWAWASARTWVRVQEAKDLNALQKQIGRIDERIREKVEILAARRSWDHAASPARLSGTARADLTQYAQLVQRAGKLTGKYAGQQKSAIRRAMDRCRPSVPVWIMPIYRIAEQLRIQPDMFDVVIVDEASQAGLEAAFLQYIAPKIVVIGDDKQVSPSAVGVDQQQLRDLAGQYIPGDRYRDSWENPQRSLFDEAKMRYGGLITLTEHRRCVPEIIGFSNRIAYEPDNIRLVPVRQYGADRLEPIKAVYLPDGYQRGATNTYNPVEADAIVEAIEKCLADPAYAGRTFGVISLLGATQARHIEKKLLDRIGKQEWTARDLRCGDAPDFQGSERDVMFLSMVAAPEQDRRMAALTRDLYVQRYNVAVSRAKDQVWVFHSIDRQDLRNPEDMRFQLLDYCYGVIERGRSTDERVTGELVPEDERVPPFDSLFEQRVYNRIIDRGYTVFPQYDAAGGYRIDLVVIGGDTRLAVECDGDHWHGPEAFERDLARQRDLERCGWRFFRIRESTFYVDPAAALAELWQALQDLDIHPAGKWEDPLPAAAAPVQAVPDVREPEAAEPEPPAMEAEPEREPESDVLSGSLAGLLELAEPVAETPEPEAAPDGGLRPYEEFTGSVPPVAEATRDQLVAGLREIVAVEGPVLGDRLHSVYVRASGGQRVGKQIARTLNSAISAAVRKRVLVADNPLGESGVKPLTYRLPEQPAVRVRERGPRALDQVPPSELAAVMAMAAEECGWPDTEGVLRGTAQRLGVGRLTKQARELLDPILGLARMRGQA</sequence>
<reference evidence="9 10" key="1">
    <citation type="submission" date="2018-03" db="EMBL/GenBank/DDBJ databases">
        <title>Genomic Encyclopedia of Type Strains, Phase III (KMG-III): the genomes of soil and plant-associated and newly described type strains.</title>
        <authorList>
            <person name="Whitman W."/>
        </authorList>
    </citation>
    <scope>NUCLEOTIDE SEQUENCE [LARGE SCALE GENOMIC DNA]</scope>
    <source>
        <strain evidence="9 10">CGMCC 4.7125</strain>
    </source>
</reference>
<dbReference type="InterPro" id="IPR049468">
    <property type="entry name" value="Restrct_endonuc-II-like_dom"/>
</dbReference>
<dbReference type="InterPro" id="IPR050534">
    <property type="entry name" value="Coronavir_polyprotein_1ab"/>
</dbReference>
<evidence type="ECO:0000256" key="5">
    <source>
        <dbReference type="ARBA" id="ARBA00022840"/>
    </source>
</evidence>
<dbReference type="EMBL" id="PVNH01000001">
    <property type="protein sequence ID" value="PRX50856.1"/>
    <property type="molecule type" value="Genomic_DNA"/>
</dbReference>
<dbReference type="RefSeq" id="WP_245900368.1">
    <property type="nucleotide sequence ID" value="NZ_PVNH01000001.1"/>
</dbReference>
<evidence type="ECO:0000256" key="1">
    <source>
        <dbReference type="ARBA" id="ARBA00007913"/>
    </source>
</evidence>
<comment type="similarity">
    <text evidence="1">Belongs to the DNA2/NAM7 helicase family.</text>
</comment>
<dbReference type="InterPro" id="IPR041677">
    <property type="entry name" value="DNA2/NAM7_AAA_11"/>
</dbReference>
<proteinExistence type="inferred from homology"/>
<dbReference type="Pfam" id="PF13087">
    <property type="entry name" value="AAA_12"/>
    <property type="match status" value="1"/>
</dbReference>
<organism evidence="9 10">
    <name type="scientific">Prauserella shujinwangii</name>
    <dbReference type="NCBI Taxonomy" id="1453103"/>
    <lineage>
        <taxon>Bacteria</taxon>
        <taxon>Bacillati</taxon>
        <taxon>Actinomycetota</taxon>
        <taxon>Actinomycetes</taxon>
        <taxon>Pseudonocardiales</taxon>
        <taxon>Pseudonocardiaceae</taxon>
        <taxon>Prauserella</taxon>
    </lineage>
</organism>
<dbReference type="InterPro" id="IPR027417">
    <property type="entry name" value="P-loop_NTPase"/>
</dbReference>
<dbReference type="Gene3D" id="3.40.960.10">
    <property type="entry name" value="VSR Endonuclease"/>
    <property type="match status" value="1"/>
</dbReference>
<dbReference type="Gene3D" id="3.40.50.300">
    <property type="entry name" value="P-loop containing nucleotide triphosphate hydrolases"/>
    <property type="match status" value="3"/>
</dbReference>
<evidence type="ECO:0000256" key="3">
    <source>
        <dbReference type="ARBA" id="ARBA00022801"/>
    </source>
</evidence>
<comment type="caution">
    <text evidence="9">The sequence shown here is derived from an EMBL/GenBank/DDBJ whole genome shotgun (WGS) entry which is preliminary data.</text>
</comment>
<feature type="region of interest" description="Disordered" evidence="7">
    <location>
        <begin position="1503"/>
        <end position="1528"/>
    </location>
</feature>
<evidence type="ECO:0000313" key="10">
    <source>
        <dbReference type="Proteomes" id="UP000238362"/>
    </source>
</evidence>
<dbReference type="PANTHER" id="PTHR43788:SF8">
    <property type="entry name" value="DNA-BINDING PROTEIN SMUBP-2"/>
    <property type="match status" value="1"/>
</dbReference>
<dbReference type="SMART" id="SM00382">
    <property type="entry name" value="AAA"/>
    <property type="match status" value="1"/>
</dbReference>
<dbReference type="PANTHER" id="PTHR43788">
    <property type="entry name" value="DNA2/NAM7 HELICASE FAMILY MEMBER"/>
    <property type="match status" value="1"/>
</dbReference>
<evidence type="ECO:0000256" key="2">
    <source>
        <dbReference type="ARBA" id="ARBA00022741"/>
    </source>
</evidence>
<dbReference type="SUPFAM" id="SSF52540">
    <property type="entry name" value="P-loop containing nucleoside triphosphate hydrolases"/>
    <property type="match status" value="1"/>
</dbReference>
<dbReference type="GO" id="GO:0043139">
    <property type="term" value="F:5'-3' DNA helicase activity"/>
    <property type="evidence" value="ECO:0007669"/>
    <property type="project" value="TreeGrafter"/>
</dbReference>
<dbReference type="InterPro" id="IPR041679">
    <property type="entry name" value="DNA2/NAM7-like_C"/>
</dbReference>
<dbReference type="SUPFAM" id="SSF52980">
    <property type="entry name" value="Restriction endonuclease-like"/>
    <property type="match status" value="1"/>
</dbReference>
<dbReference type="Pfam" id="PF18741">
    <property type="entry name" value="MTES_1575"/>
    <property type="match status" value="1"/>
</dbReference>
<evidence type="ECO:0000259" key="8">
    <source>
        <dbReference type="SMART" id="SM00382"/>
    </source>
</evidence>
<dbReference type="CDD" id="cd18808">
    <property type="entry name" value="SF1_C_Upf1"/>
    <property type="match status" value="1"/>
</dbReference>
<keyword evidence="3" id="KW-0378">Hydrolase</keyword>
<name>A0A2T0M2A8_9PSEU</name>
<gene>
    <name evidence="9" type="ORF">B0I33_1017</name>
</gene>
<feature type="region of interest" description="Disordered" evidence="7">
    <location>
        <begin position="78"/>
        <end position="98"/>
    </location>
</feature>
<dbReference type="InterPro" id="IPR047187">
    <property type="entry name" value="SF1_C_Upf1"/>
</dbReference>
<keyword evidence="6" id="KW-0175">Coiled coil</keyword>
<dbReference type="Pfam" id="PF13086">
    <property type="entry name" value="AAA_11"/>
    <property type="match status" value="1"/>
</dbReference>
<dbReference type="GO" id="GO:0005524">
    <property type="term" value="F:ATP binding"/>
    <property type="evidence" value="ECO:0007669"/>
    <property type="project" value="UniProtKB-KW"/>
</dbReference>
<protein>
    <submittedName>
        <fullName evidence="9">AAA domain-containing protein</fullName>
    </submittedName>
</protein>
<dbReference type="GO" id="GO:0016787">
    <property type="term" value="F:hydrolase activity"/>
    <property type="evidence" value="ECO:0007669"/>
    <property type="project" value="UniProtKB-KW"/>
</dbReference>
<dbReference type="InterPro" id="IPR003593">
    <property type="entry name" value="AAA+_ATPase"/>
</dbReference>